<dbReference type="GO" id="GO:0046983">
    <property type="term" value="F:protein dimerization activity"/>
    <property type="evidence" value="ECO:0007669"/>
    <property type="project" value="InterPro"/>
</dbReference>
<feature type="domain" description="HAT C-terminal dimerisation" evidence="1">
    <location>
        <begin position="82"/>
        <end position="148"/>
    </location>
</feature>
<reference evidence="2" key="2">
    <citation type="submission" date="2017-10" db="EMBL/GenBank/DDBJ databases">
        <title>Ladona fulva Genome sequencing and assembly.</title>
        <authorList>
            <person name="Murali S."/>
            <person name="Richards S."/>
            <person name="Bandaranaike D."/>
            <person name="Bellair M."/>
            <person name="Blankenburg K."/>
            <person name="Chao H."/>
            <person name="Dinh H."/>
            <person name="Doddapaneni H."/>
            <person name="Dugan-Rocha S."/>
            <person name="Elkadiri S."/>
            <person name="Gnanaolivu R."/>
            <person name="Hernandez B."/>
            <person name="Skinner E."/>
            <person name="Javaid M."/>
            <person name="Lee S."/>
            <person name="Li M."/>
            <person name="Ming W."/>
            <person name="Munidasa M."/>
            <person name="Muniz J."/>
            <person name="Nguyen L."/>
            <person name="Hughes D."/>
            <person name="Osuji N."/>
            <person name="Pu L.-L."/>
            <person name="Puazo M."/>
            <person name="Qu C."/>
            <person name="Quiroz J."/>
            <person name="Raj R."/>
            <person name="Weissenberger G."/>
            <person name="Xin Y."/>
            <person name="Zou X."/>
            <person name="Han Y."/>
            <person name="Worley K."/>
            <person name="Muzny D."/>
            <person name="Gibbs R."/>
        </authorList>
    </citation>
    <scope>NUCLEOTIDE SEQUENCE</scope>
    <source>
        <strain evidence="2">Sampled in the wild</strain>
    </source>
</reference>
<comment type="caution">
    <text evidence="2">The sequence shown here is derived from an EMBL/GenBank/DDBJ whole genome shotgun (WGS) entry which is preliminary data.</text>
</comment>
<evidence type="ECO:0000313" key="3">
    <source>
        <dbReference type="Proteomes" id="UP000792457"/>
    </source>
</evidence>
<name>A0A8K0P6B5_LADFU</name>
<dbReference type="OrthoDB" id="6598476at2759"/>
<dbReference type="PANTHER" id="PTHR45749">
    <property type="match status" value="1"/>
</dbReference>
<dbReference type="AlphaFoldDB" id="A0A8K0P6B5"/>
<dbReference type="Proteomes" id="UP000792457">
    <property type="component" value="Unassembled WGS sequence"/>
</dbReference>
<dbReference type="Pfam" id="PF05699">
    <property type="entry name" value="Dimer_Tnp_hAT"/>
    <property type="match status" value="1"/>
</dbReference>
<dbReference type="EMBL" id="KZ308839">
    <property type="protein sequence ID" value="KAG8234712.1"/>
    <property type="molecule type" value="Genomic_DNA"/>
</dbReference>
<keyword evidence="3" id="KW-1185">Reference proteome</keyword>
<sequence length="180" mass="20767">MIVREEFLRFVELSDMYVKSVASAINNFVEKVGLDPEKCIGQGYDECSTMAGKDGGVQNILRKTEAELWYSQWKGKNVQHAELKEIELAALVKETQLFYPSVKRAPLISLALPCTTCSIERSFSTLRRVKTWLRSTKMENRLVGLCMMSAHKKRVLEAKNKFEKEILLRFSQKSRRLMLK</sequence>
<protein>
    <recommendedName>
        <fullName evidence="1">HAT C-terminal dimerisation domain-containing protein</fullName>
    </recommendedName>
</protein>
<evidence type="ECO:0000313" key="2">
    <source>
        <dbReference type="EMBL" id="KAG8234712.1"/>
    </source>
</evidence>
<dbReference type="InterPro" id="IPR008906">
    <property type="entry name" value="HATC_C_dom"/>
</dbReference>
<dbReference type="PANTHER" id="PTHR45749:SF35">
    <property type="entry name" value="AC-LIKE TRANSPOSASE-RELATED"/>
    <property type="match status" value="1"/>
</dbReference>
<accession>A0A8K0P6B5</accession>
<organism evidence="2 3">
    <name type="scientific">Ladona fulva</name>
    <name type="common">Scarce chaser dragonfly</name>
    <name type="synonym">Libellula fulva</name>
    <dbReference type="NCBI Taxonomy" id="123851"/>
    <lineage>
        <taxon>Eukaryota</taxon>
        <taxon>Metazoa</taxon>
        <taxon>Ecdysozoa</taxon>
        <taxon>Arthropoda</taxon>
        <taxon>Hexapoda</taxon>
        <taxon>Insecta</taxon>
        <taxon>Pterygota</taxon>
        <taxon>Palaeoptera</taxon>
        <taxon>Odonata</taxon>
        <taxon>Epiprocta</taxon>
        <taxon>Anisoptera</taxon>
        <taxon>Libelluloidea</taxon>
        <taxon>Libellulidae</taxon>
        <taxon>Ladona</taxon>
    </lineage>
</organism>
<proteinExistence type="predicted"/>
<reference evidence="2" key="1">
    <citation type="submission" date="2013-04" db="EMBL/GenBank/DDBJ databases">
        <authorList>
            <person name="Qu J."/>
            <person name="Murali S.C."/>
            <person name="Bandaranaike D."/>
            <person name="Bellair M."/>
            <person name="Blankenburg K."/>
            <person name="Chao H."/>
            <person name="Dinh H."/>
            <person name="Doddapaneni H."/>
            <person name="Downs B."/>
            <person name="Dugan-Rocha S."/>
            <person name="Elkadiri S."/>
            <person name="Gnanaolivu R.D."/>
            <person name="Hernandez B."/>
            <person name="Javaid M."/>
            <person name="Jayaseelan J.C."/>
            <person name="Lee S."/>
            <person name="Li M."/>
            <person name="Ming W."/>
            <person name="Munidasa M."/>
            <person name="Muniz J."/>
            <person name="Nguyen L."/>
            <person name="Ongeri F."/>
            <person name="Osuji N."/>
            <person name="Pu L.-L."/>
            <person name="Puazo M."/>
            <person name="Qu C."/>
            <person name="Quiroz J."/>
            <person name="Raj R."/>
            <person name="Weissenberger G."/>
            <person name="Xin Y."/>
            <person name="Zou X."/>
            <person name="Han Y."/>
            <person name="Richards S."/>
            <person name="Worley K."/>
            <person name="Muzny D."/>
            <person name="Gibbs R."/>
        </authorList>
    </citation>
    <scope>NUCLEOTIDE SEQUENCE</scope>
    <source>
        <strain evidence="2">Sampled in the wild</strain>
    </source>
</reference>
<gene>
    <name evidence="2" type="ORF">J437_LFUL014329</name>
</gene>
<evidence type="ECO:0000259" key="1">
    <source>
        <dbReference type="Pfam" id="PF05699"/>
    </source>
</evidence>